<accession>A0A4P6L2J8</accession>
<evidence type="ECO:0000256" key="3">
    <source>
        <dbReference type="ARBA" id="ARBA00023315"/>
    </source>
</evidence>
<dbReference type="PANTHER" id="PTHR30602:SF12">
    <property type="entry name" value="AMINO-ACID ACETYLTRANSFERASE NAGS1, CHLOROPLASTIC-RELATED"/>
    <property type="match status" value="1"/>
</dbReference>
<organism evidence="6 7">
    <name type="scientific">Pseudoduganella lutea</name>
    <dbReference type="NCBI Taxonomy" id="321985"/>
    <lineage>
        <taxon>Bacteria</taxon>
        <taxon>Pseudomonadati</taxon>
        <taxon>Pseudomonadota</taxon>
        <taxon>Betaproteobacteria</taxon>
        <taxon>Burkholderiales</taxon>
        <taxon>Oxalobacteraceae</taxon>
        <taxon>Telluria group</taxon>
        <taxon>Pseudoduganella</taxon>
    </lineage>
</organism>
<sequence length="149" mass="16093">MEYLLTYRSAVTEDWPVIESLLLASSLPLDGARDHLEDFLVGETGGATCCVGRYERYGDVALLRSLAVTERMRGQGLGKQLLDAIKARARSHGIDRLYLLTTAAADFFSQHGFSSVERCCAPAALHASHQLQGACPASATLMIARLGLP</sequence>
<dbReference type="NCBIfam" id="NF040501">
    <property type="entry name" value="resist_ArsN2"/>
    <property type="match status" value="1"/>
</dbReference>
<gene>
    <name evidence="6" type="ORF">EWM63_25070</name>
</gene>
<dbReference type="EMBL" id="CP035913">
    <property type="protein sequence ID" value="QBE65846.1"/>
    <property type="molecule type" value="Genomic_DNA"/>
</dbReference>
<evidence type="ECO:0000313" key="7">
    <source>
        <dbReference type="Proteomes" id="UP000290637"/>
    </source>
</evidence>
<dbReference type="Pfam" id="PF13508">
    <property type="entry name" value="Acetyltransf_7"/>
    <property type="match status" value="1"/>
</dbReference>
<proteinExistence type="predicted"/>
<evidence type="ECO:0000256" key="2">
    <source>
        <dbReference type="ARBA" id="ARBA00022679"/>
    </source>
</evidence>
<dbReference type="OrthoDB" id="5197788at2"/>
<keyword evidence="2 6" id="KW-0808">Transferase</keyword>
<dbReference type="InterPro" id="IPR000182">
    <property type="entry name" value="GNAT_dom"/>
</dbReference>
<name>A0A4P6L2J8_9BURK</name>
<dbReference type="CDD" id="cd04301">
    <property type="entry name" value="NAT_SF"/>
    <property type="match status" value="1"/>
</dbReference>
<dbReference type="Proteomes" id="UP000290637">
    <property type="component" value="Chromosome"/>
</dbReference>
<dbReference type="InterPro" id="IPR010167">
    <property type="entry name" value="NH2A_AcTrfase"/>
</dbReference>
<dbReference type="GO" id="GO:0006526">
    <property type="term" value="P:L-arginine biosynthetic process"/>
    <property type="evidence" value="ECO:0007669"/>
    <property type="project" value="InterPro"/>
</dbReference>
<dbReference type="PROSITE" id="PS51186">
    <property type="entry name" value="GNAT"/>
    <property type="match status" value="1"/>
</dbReference>
<keyword evidence="3" id="KW-0012">Acyltransferase</keyword>
<dbReference type="PANTHER" id="PTHR30602">
    <property type="entry name" value="AMINO-ACID ACETYLTRANSFERASE"/>
    <property type="match status" value="1"/>
</dbReference>
<keyword evidence="7" id="KW-1185">Reference proteome</keyword>
<evidence type="ECO:0000313" key="6">
    <source>
        <dbReference type="EMBL" id="QBE65846.1"/>
    </source>
</evidence>
<dbReference type="KEGG" id="plue:EWM63_25070"/>
<evidence type="ECO:0000256" key="4">
    <source>
        <dbReference type="ARBA" id="ARBA00033251"/>
    </source>
</evidence>
<reference evidence="6 7" key="1">
    <citation type="submission" date="2019-02" db="EMBL/GenBank/DDBJ databases">
        <title>Draft Genome Sequences of Six Type Strains of the Genus Massilia.</title>
        <authorList>
            <person name="Miess H."/>
            <person name="Frediansyhah A."/>
            <person name="Gross H."/>
        </authorList>
    </citation>
    <scope>NUCLEOTIDE SEQUENCE [LARGE SCALE GENOMIC DNA]</scope>
    <source>
        <strain evidence="6 7">DSM 17473</strain>
    </source>
</reference>
<evidence type="ECO:0000256" key="1">
    <source>
        <dbReference type="ARBA" id="ARBA00015231"/>
    </source>
</evidence>
<dbReference type="AlphaFoldDB" id="A0A4P6L2J8"/>
<dbReference type="GO" id="GO:0004042">
    <property type="term" value="F:L-glutamate N-acetyltransferase activity"/>
    <property type="evidence" value="ECO:0007669"/>
    <property type="project" value="InterPro"/>
</dbReference>
<dbReference type="Gene3D" id="3.40.630.30">
    <property type="match status" value="1"/>
</dbReference>
<dbReference type="SUPFAM" id="SSF55729">
    <property type="entry name" value="Acyl-CoA N-acyltransferases (Nat)"/>
    <property type="match status" value="1"/>
</dbReference>
<dbReference type="GO" id="GO:0005737">
    <property type="term" value="C:cytoplasm"/>
    <property type="evidence" value="ECO:0007669"/>
    <property type="project" value="InterPro"/>
</dbReference>
<evidence type="ECO:0000259" key="5">
    <source>
        <dbReference type="PROSITE" id="PS51186"/>
    </source>
</evidence>
<dbReference type="InterPro" id="IPR016181">
    <property type="entry name" value="Acyl_CoA_acyltransferase"/>
</dbReference>
<protein>
    <recommendedName>
        <fullName evidence="1">Amino-acid acetyltransferase</fullName>
    </recommendedName>
    <alternativeName>
        <fullName evidence="4">N-acetylglutamate synthase</fullName>
    </alternativeName>
</protein>
<feature type="domain" description="N-acetyltransferase" evidence="5">
    <location>
        <begin position="5"/>
        <end position="147"/>
    </location>
</feature>